<dbReference type="InterPro" id="IPR001214">
    <property type="entry name" value="SET_dom"/>
</dbReference>
<dbReference type="InterPro" id="IPR013087">
    <property type="entry name" value="Znf_C2H2_type"/>
</dbReference>
<keyword evidence="2" id="KW-0804">Transcription</keyword>
<dbReference type="PANTHER" id="PTHR16515">
    <property type="entry name" value="PR DOMAIN ZINC FINGER PROTEIN"/>
    <property type="match status" value="1"/>
</dbReference>
<keyword evidence="3" id="KW-0479">Metal-binding</keyword>
<feature type="region of interest" description="Disordered" evidence="4">
    <location>
        <begin position="269"/>
        <end position="335"/>
    </location>
</feature>
<feature type="compositionally biased region" description="Low complexity" evidence="4">
    <location>
        <begin position="400"/>
        <end position="409"/>
    </location>
</feature>
<feature type="domain" description="C2H2-type" evidence="5">
    <location>
        <begin position="466"/>
        <end position="493"/>
    </location>
</feature>
<comment type="caution">
    <text evidence="6">The sequence shown here is derived from an EMBL/GenBank/DDBJ whole genome shotgun (WGS) entry which is preliminary data.</text>
</comment>
<keyword evidence="3" id="KW-0863">Zinc-finger</keyword>
<proteinExistence type="predicted"/>
<name>A0AAD9JWB9_9ANNE</name>
<evidence type="ECO:0000256" key="2">
    <source>
        <dbReference type="ARBA" id="ARBA00023163"/>
    </source>
</evidence>
<protein>
    <recommendedName>
        <fullName evidence="5">C2H2-type domain-containing protein</fullName>
    </recommendedName>
</protein>
<evidence type="ECO:0000313" key="7">
    <source>
        <dbReference type="Proteomes" id="UP001208570"/>
    </source>
</evidence>
<keyword evidence="3" id="KW-0862">Zinc</keyword>
<reference evidence="6" key="1">
    <citation type="journal article" date="2023" name="Mol. Biol. Evol.">
        <title>Third-Generation Sequencing Reveals the Adaptive Role of the Epigenome in Three Deep-Sea Polychaetes.</title>
        <authorList>
            <person name="Perez M."/>
            <person name="Aroh O."/>
            <person name="Sun Y."/>
            <person name="Lan Y."/>
            <person name="Juniper S.K."/>
            <person name="Young C.R."/>
            <person name="Angers B."/>
            <person name="Qian P.Y."/>
        </authorList>
    </citation>
    <scope>NUCLEOTIDE SEQUENCE</scope>
    <source>
        <strain evidence="6">P08H-3</strain>
    </source>
</reference>
<dbReference type="PROSITE" id="PS00028">
    <property type="entry name" value="ZINC_FINGER_C2H2_1"/>
    <property type="match status" value="4"/>
</dbReference>
<feature type="domain" description="C2H2-type" evidence="5">
    <location>
        <begin position="494"/>
        <end position="521"/>
    </location>
</feature>
<dbReference type="Gene3D" id="3.30.160.60">
    <property type="entry name" value="Classic Zinc Finger"/>
    <property type="match status" value="3"/>
</dbReference>
<keyword evidence="7" id="KW-1185">Reference proteome</keyword>
<dbReference type="Pfam" id="PF21549">
    <property type="entry name" value="PRDM2_PR"/>
    <property type="match status" value="1"/>
</dbReference>
<dbReference type="Pfam" id="PF00096">
    <property type="entry name" value="zf-C2H2"/>
    <property type="match status" value="3"/>
</dbReference>
<evidence type="ECO:0000256" key="4">
    <source>
        <dbReference type="SAM" id="MobiDB-lite"/>
    </source>
</evidence>
<sequence>MKMYPMLSMSSRGEAGSREFPRAGTALQKDWSRPASSGSGTWRVRAGVTIPAGIVIGPYPSEMLLGINTVDHPKGDKYIEVKMKENTLVACPDVDTPRHWLLHVRPARDRHEQNVEAMRDSRGLITFRIIKVILRGQELLVWYSAELALECNIPILTPANIRSDQEYTCTSCDATFRYPNTLKAHVRFHCSRSSMTSWLGQYSSLQTGTLLSAYQQELSRYFSHLGTLWNLRKMAAPELGLPMLQPNTNGSSAAASLLTRSAFRPCTTASSCTDGSSSPIFSPSQSPLMSRKKLTDKNNADHQGARKRKSDDSATTMPPPPPTPQQPPQPTTMATSPIVAYPTMSAIPTYLDKMYMYNYAQYVRADVPQFPVDLSGSLRRHPLGSGGTDFSTVSGVDSAPTSRGPTSGRRGSRQEENKSPPNDDRDSPPTKLPLAPLGFPMPSDTAGEPIDLLPKSLYMSKAYKGHLCIYCGKLYSRKYGLKIHLRTHTGYKPLKCKVCLRPFGDPSNLNKHIRLHAEGDTPYRCEHCGKVLVRRRDLERHVKSRHPGQVDGGLTSAAAAAAAVTTRIDEHSDADTSFIDVDDDDDDDDDVVVPCASPIDMRRQEIEVT</sequence>
<feature type="region of interest" description="Disordered" evidence="4">
    <location>
        <begin position="380"/>
        <end position="439"/>
    </location>
</feature>
<dbReference type="SMART" id="SM00355">
    <property type="entry name" value="ZnF_C2H2"/>
    <property type="match status" value="4"/>
</dbReference>
<dbReference type="EMBL" id="JAODUP010000133">
    <property type="protein sequence ID" value="KAK2160426.1"/>
    <property type="molecule type" value="Genomic_DNA"/>
</dbReference>
<evidence type="ECO:0000313" key="6">
    <source>
        <dbReference type="EMBL" id="KAK2160426.1"/>
    </source>
</evidence>
<dbReference type="AlphaFoldDB" id="A0AAD9JWB9"/>
<dbReference type="PANTHER" id="PTHR16515:SF21">
    <property type="entry name" value="PR DOMAIN ZINC FINGER PROTEIN 13"/>
    <property type="match status" value="1"/>
</dbReference>
<dbReference type="InterPro" id="IPR050331">
    <property type="entry name" value="Zinc_finger"/>
</dbReference>
<feature type="compositionally biased region" description="Basic and acidic residues" evidence="4">
    <location>
        <begin position="412"/>
        <end position="428"/>
    </location>
</feature>
<evidence type="ECO:0000256" key="1">
    <source>
        <dbReference type="ARBA" id="ARBA00023015"/>
    </source>
</evidence>
<dbReference type="GO" id="GO:0005634">
    <property type="term" value="C:nucleus"/>
    <property type="evidence" value="ECO:0007669"/>
    <property type="project" value="TreeGrafter"/>
</dbReference>
<dbReference type="PROSITE" id="PS50157">
    <property type="entry name" value="ZINC_FINGER_C2H2_2"/>
    <property type="match status" value="4"/>
</dbReference>
<keyword evidence="1" id="KW-0805">Transcription regulation</keyword>
<feature type="compositionally biased region" description="Low complexity" evidence="4">
    <location>
        <begin position="276"/>
        <end position="287"/>
    </location>
</feature>
<dbReference type="InterPro" id="IPR036236">
    <property type="entry name" value="Znf_C2H2_sf"/>
</dbReference>
<feature type="compositionally biased region" description="Basic and acidic residues" evidence="4">
    <location>
        <begin position="293"/>
        <end position="312"/>
    </location>
</feature>
<organism evidence="6 7">
    <name type="scientific">Paralvinella palmiformis</name>
    <dbReference type="NCBI Taxonomy" id="53620"/>
    <lineage>
        <taxon>Eukaryota</taxon>
        <taxon>Metazoa</taxon>
        <taxon>Spiralia</taxon>
        <taxon>Lophotrochozoa</taxon>
        <taxon>Annelida</taxon>
        <taxon>Polychaeta</taxon>
        <taxon>Sedentaria</taxon>
        <taxon>Canalipalpata</taxon>
        <taxon>Terebellida</taxon>
        <taxon>Terebelliformia</taxon>
        <taxon>Alvinellidae</taxon>
        <taxon>Paralvinella</taxon>
    </lineage>
</organism>
<feature type="domain" description="C2H2-type" evidence="5">
    <location>
        <begin position="167"/>
        <end position="194"/>
    </location>
</feature>
<dbReference type="GO" id="GO:0008270">
    <property type="term" value="F:zinc ion binding"/>
    <property type="evidence" value="ECO:0007669"/>
    <property type="project" value="UniProtKB-KW"/>
</dbReference>
<dbReference type="SUPFAM" id="SSF57667">
    <property type="entry name" value="beta-beta-alpha zinc fingers"/>
    <property type="match status" value="3"/>
</dbReference>
<evidence type="ECO:0000259" key="5">
    <source>
        <dbReference type="PROSITE" id="PS50157"/>
    </source>
</evidence>
<dbReference type="InterPro" id="IPR046341">
    <property type="entry name" value="SET_dom_sf"/>
</dbReference>
<evidence type="ECO:0000256" key="3">
    <source>
        <dbReference type="PROSITE-ProRule" id="PRU00042"/>
    </source>
</evidence>
<dbReference type="GO" id="GO:0010468">
    <property type="term" value="P:regulation of gene expression"/>
    <property type="evidence" value="ECO:0007669"/>
    <property type="project" value="TreeGrafter"/>
</dbReference>
<feature type="compositionally biased region" description="Pro residues" evidence="4">
    <location>
        <begin position="317"/>
        <end position="330"/>
    </location>
</feature>
<accession>A0AAD9JWB9</accession>
<gene>
    <name evidence="6" type="ORF">LSH36_133g00015</name>
</gene>
<dbReference type="Proteomes" id="UP001208570">
    <property type="component" value="Unassembled WGS sequence"/>
</dbReference>
<dbReference type="Gene3D" id="2.170.270.10">
    <property type="entry name" value="SET domain"/>
    <property type="match status" value="1"/>
</dbReference>
<feature type="domain" description="C2H2-type" evidence="5">
    <location>
        <begin position="523"/>
        <end position="551"/>
    </location>
</feature>
<dbReference type="FunFam" id="3.30.160.60:FF:000616">
    <property type="entry name" value="PR domain zinc finger protein 13"/>
    <property type="match status" value="1"/>
</dbReference>